<proteinExistence type="predicted"/>
<sequence>MPERLKEPHFCGVGQAILIRAAHLVHIEFEAMRLPVPLPCFAVDAFRSVADLSKCRYKRARRRTDEEDGQHSHVVVVQGERDFVDVATKLGRKQQ</sequence>
<dbReference type="AlphaFoldDB" id="N1PV67"/>
<reference evidence="1 2" key="2">
    <citation type="journal article" date="2012" name="PLoS Pathog.">
        <title>Diverse lifestyles and strategies of plant pathogenesis encoded in the genomes of eighteen Dothideomycetes fungi.</title>
        <authorList>
            <person name="Ohm R.A."/>
            <person name="Feau N."/>
            <person name="Henrissat B."/>
            <person name="Schoch C.L."/>
            <person name="Horwitz B.A."/>
            <person name="Barry K.W."/>
            <person name="Condon B.J."/>
            <person name="Copeland A.C."/>
            <person name="Dhillon B."/>
            <person name="Glaser F."/>
            <person name="Hesse C.N."/>
            <person name="Kosti I."/>
            <person name="LaButti K."/>
            <person name="Lindquist E.A."/>
            <person name="Lucas S."/>
            <person name="Salamov A.A."/>
            <person name="Bradshaw R.E."/>
            <person name="Ciuffetti L."/>
            <person name="Hamelin R.C."/>
            <person name="Kema G.H.J."/>
            <person name="Lawrence C."/>
            <person name="Scott J.A."/>
            <person name="Spatafora J.W."/>
            <person name="Turgeon B.G."/>
            <person name="de Wit P.J.G.M."/>
            <person name="Zhong S."/>
            <person name="Goodwin S.B."/>
            <person name="Grigoriev I.V."/>
        </authorList>
    </citation>
    <scope>NUCLEOTIDE SEQUENCE [LARGE SCALE GENOMIC DNA]</scope>
    <source>
        <strain evidence="2">NZE10 / CBS 128990</strain>
    </source>
</reference>
<dbReference type="Proteomes" id="UP000016933">
    <property type="component" value="Unassembled WGS sequence"/>
</dbReference>
<dbReference type="EMBL" id="KB446536">
    <property type="protein sequence ID" value="EME47267.1"/>
    <property type="molecule type" value="Genomic_DNA"/>
</dbReference>
<protein>
    <submittedName>
        <fullName evidence="1">Uncharacterized protein</fullName>
    </submittedName>
</protein>
<dbReference type="HOGENOM" id="CLU_2372773_0_0_1"/>
<keyword evidence="2" id="KW-1185">Reference proteome</keyword>
<evidence type="ECO:0000313" key="1">
    <source>
        <dbReference type="EMBL" id="EME47267.1"/>
    </source>
</evidence>
<evidence type="ECO:0000313" key="2">
    <source>
        <dbReference type="Proteomes" id="UP000016933"/>
    </source>
</evidence>
<reference evidence="2" key="1">
    <citation type="journal article" date="2012" name="PLoS Genet.">
        <title>The genomes of the fungal plant pathogens Cladosporium fulvum and Dothistroma septosporum reveal adaptation to different hosts and lifestyles but also signatures of common ancestry.</title>
        <authorList>
            <person name="de Wit P.J.G.M."/>
            <person name="van der Burgt A."/>
            <person name="Oekmen B."/>
            <person name="Stergiopoulos I."/>
            <person name="Abd-Elsalam K.A."/>
            <person name="Aerts A.L."/>
            <person name="Bahkali A.H."/>
            <person name="Beenen H.G."/>
            <person name="Chettri P."/>
            <person name="Cox M.P."/>
            <person name="Datema E."/>
            <person name="de Vries R.P."/>
            <person name="Dhillon B."/>
            <person name="Ganley A.R."/>
            <person name="Griffiths S.A."/>
            <person name="Guo Y."/>
            <person name="Hamelin R.C."/>
            <person name="Henrissat B."/>
            <person name="Kabir M.S."/>
            <person name="Jashni M.K."/>
            <person name="Kema G."/>
            <person name="Klaubauf S."/>
            <person name="Lapidus A."/>
            <person name="Levasseur A."/>
            <person name="Lindquist E."/>
            <person name="Mehrabi R."/>
            <person name="Ohm R.A."/>
            <person name="Owen T.J."/>
            <person name="Salamov A."/>
            <person name="Schwelm A."/>
            <person name="Schijlen E."/>
            <person name="Sun H."/>
            <person name="van den Burg H.A."/>
            <person name="van Ham R.C.H.J."/>
            <person name="Zhang S."/>
            <person name="Goodwin S.B."/>
            <person name="Grigoriev I.V."/>
            <person name="Collemare J."/>
            <person name="Bradshaw R.E."/>
        </authorList>
    </citation>
    <scope>NUCLEOTIDE SEQUENCE [LARGE SCALE GENOMIC DNA]</scope>
    <source>
        <strain evidence="2">NZE10 / CBS 128990</strain>
    </source>
</reference>
<organism evidence="1 2">
    <name type="scientific">Dothistroma septosporum (strain NZE10 / CBS 128990)</name>
    <name type="common">Red band needle blight fungus</name>
    <name type="synonym">Mycosphaerella pini</name>
    <dbReference type="NCBI Taxonomy" id="675120"/>
    <lineage>
        <taxon>Eukaryota</taxon>
        <taxon>Fungi</taxon>
        <taxon>Dikarya</taxon>
        <taxon>Ascomycota</taxon>
        <taxon>Pezizomycotina</taxon>
        <taxon>Dothideomycetes</taxon>
        <taxon>Dothideomycetidae</taxon>
        <taxon>Mycosphaerellales</taxon>
        <taxon>Mycosphaerellaceae</taxon>
        <taxon>Dothistroma</taxon>
    </lineage>
</organism>
<name>N1PV67_DOTSN</name>
<gene>
    <name evidence="1" type="ORF">DOTSEDRAFT_69270</name>
</gene>
<accession>N1PV67</accession>